<sequence>MVYIFDEADRLSERWCARSLCLLSKARKERVRRQQNALKKRGLIVGALLLRLAMRREYPGEDPGVLRRGAFGKPYYSNGPCFNLSHRDATVVCAVSDRPVGVDVETYFSETVCDPAFFLSEPEMRYWRKHRSAVTLTQLWSLKEAAGKYRGLGLNGGLKATDMTPLVGFCGRRSGLWHENTARKNNVITFFGETMPVFNQVTLQTLTQFCEQEREAMR</sequence>
<dbReference type="InterPro" id="IPR037143">
    <property type="entry name" value="4-PPantetheinyl_Trfase_dom_sf"/>
</dbReference>
<dbReference type="Gene3D" id="3.90.470.20">
    <property type="entry name" value="4'-phosphopantetheinyl transferase domain"/>
    <property type="match status" value="1"/>
</dbReference>
<dbReference type="EMBL" id="AEQN01000014">
    <property type="protein sequence ID" value="EFV02108.1"/>
    <property type="molecule type" value="Genomic_DNA"/>
</dbReference>
<dbReference type="PANTHER" id="PTHR12215:SF10">
    <property type="entry name" value="L-AMINOADIPATE-SEMIALDEHYDE DEHYDROGENASE-PHOSPHOPANTETHEINYL TRANSFERASE"/>
    <property type="match status" value="1"/>
</dbReference>
<dbReference type="HOGENOM" id="CLU_1214162_0_0_9"/>
<dbReference type="AlphaFoldDB" id="E6MFW3"/>
<protein>
    <submittedName>
        <fullName evidence="4">4'-phosphopantetheinyl transferase family protein</fullName>
    </submittedName>
</protein>
<dbReference type="GO" id="GO:0005829">
    <property type="term" value="C:cytosol"/>
    <property type="evidence" value="ECO:0007669"/>
    <property type="project" value="TreeGrafter"/>
</dbReference>
<evidence type="ECO:0000313" key="4">
    <source>
        <dbReference type="EMBL" id="EFV02108.1"/>
    </source>
</evidence>
<evidence type="ECO:0000256" key="1">
    <source>
        <dbReference type="ARBA" id="ARBA00010990"/>
    </source>
</evidence>
<dbReference type="GO" id="GO:0019878">
    <property type="term" value="P:lysine biosynthetic process via aminoadipic acid"/>
    <property type="evidence" value="ECO:0007669"/>
    <property type="project" value="TreeGrafter"/>
</dbReference>
<dbReference type="PANTHER" id="PTHR12215">
    <property type="entry name" value="PHOSPHOPANTETHEINE TRANSFERASE"/>
    <property type="match status" value="1"/>
</dbReference>
<dbReference type="eggNOG" id="COG2091">
    <property type="taxonomic scope" value="Bacteria"/>
</dbReference>
<dbReference type="OrthoDB" id="9808281at2"/>
<dbReference type="SUPFAM" id="SSF56214">
    <property type="entry name" value="4'-phosphopantetheinyl transferase"/>
    <property type="match status" value="2"/>
</dbReference>
<dbReference type="RefSeq" id="WP_006598298.1">
    <property type="nucleotide sequence ID" value="NZ_GL622359.1"/>
</dbReference>
<gene>
    <name evidence="4" type="ORF">HMP0721_0874</name>
</gene>
<evidence type="ECO:0000259" key="3">
    <source>
        <dbReference type="Pfam" id="PF01648"/>
    </source>
</evidence>
<keyword evidence="5" id="KW-1185">Reference proteome</keyword>
<dbReference type="Pfam" id="PF01648">
    <property type="entry name" value="ACPS"/>
    <property type="match status" value="1"/>
</dbReference>
<evidence type="ECO:0000256" key="2">
    <source>
        <dbReference type="ARBA" id="ARBA00022679"/>
    </source>
</evidence>
<evidence type="ECO:0000313" key="5">
    <source>
        <dbReference type="Proteomes" id="UP000004754"/>
    </source>
</evidence>
<dbReference type="InterPro" id="IPR008278">
    <property type="entry name" value="4-PPantetheinyl_Trfase_dom"/>
</dbReference>
<proteinExistence type="inferred from homology"/>
<reference evidence="4 5" key="1">
    <citation type="submission" date="2010-12" db="EMBL/GenBank/DDBJ databases">
        <authorList>
            <person name="Muzny D."/>
            <person name="Qin X."/>
            <person name="Deng J."/>
            <person name="Jiang H."/>
            <person name="Liu Y."/>
            <person name="Qu J."/>
            <person name="Song X.-Z."/>
            <person name="Zhang L."/>
            <person name="Thornton R."/>
            <person name="Coyle M."/>
            <person name="Francisco L."/>
            <person name="Jackson L."/>
            <person name="Javaid M."/>
            <person name="Korchina V."/>
            <person name="Kovar C."/>
            <person name="Mata R."/>
            <person name="Mathew T."/>
            <person name="Ngo R."/>
            <person name="Nguyen L."/>
            <person name="Nguyen N."/>
            <person name="Okwuonu G."/>
            <person name="Ongeri F."/>
            <person name="Pham C."/>
            <person name="Simmons D."/>
            <person name="Wilczek-Boney K."/>
            <person name="Hale W."/>
            <person name="Jakkamsetti A."/>
            <person name="Pham P."/>
            <person name="Ruth R."/>
            <person name="San Lucas F."/>
            <person name="Warren J."/>
            <person name="Zhang J."/>
            <person name="Zhao Z."/>
            <person name="Zhou C."/>
            <person name="Zhu D."/>
            <person name="Lee S."/>
            <person name="Bess C."/>
            <person name="Blankenburg K."/>
            <person name="Forbes L."/>
            <person name="Fu Q."/>
            <person name="Gubbala S."/>
            <person name="Hirani K."/>
            <person name="Jayaseelan J.C."/>
            <person name="Lara F."/>
            <person name="Munidasa M."/>
            <person name="Palculict T."/>
            <person name="Patil S."/>
            <person name="Pu L.-L."/>
            <person name="Saada N."/>
            <person name="Tang L."/>
            <person name="Weissenberger G."/>
            <person name="Zhu Y."/>
            <person name="Hemphill L."/>
            <person name="Shang Y."/>
            <person name="Youmans B."/>
            <person name="Ayvaz T."/>
            <person name="Ross M."/>
            <person name="Santibanez J."/>
            <person name="Aqrawi P."/>
            <person name="Gross S."/>
            <person name="Joshi V."/>
            <person name="Fowler G."/>
            <person name="Nazareth L."/>
            <person name="Reid J."/>
            <person name="Worley K."/>
            <person name="Petrosino J."/>
            <person name="Highlander S."/>
            <person name="Gibbs R."/>
        </authorList>
    </citation>
    <scope>NUCLEOTIDE SEQUENCE [LARGE SCALE GENOMIC DNA]</scope>
    <source>
        <strain evidence="4 5">ATCC 23263</strain>
    </source>
</reference>
<keyword evidence="2 4" id="KW-0808">Transferase</keyword>
<comment type="caution">
    <text evidence="4">The sequence shown here is derived from an EMBL/GenBank/DDBJ whole genome shotgun (WGS) entry which is preliminary data.</text>
</comment>
<dbReference type="Proteomes" id="UP000004754">
    <property type="component" value="Unassembled WGS sequence"/>
</dbReference>
<dbReference type="STRING" id="887929.HMP0721_0874"/>
<dbReference type="InterPro" id="IPR050559">
    <property type="entry name" value="P-Pant_transferase_sf"/>
</dbReference>
<feature type="domain" description="4'-phosphopantetheinyl transferase" evidence="3">
    <location>
        <begin position="99"/>
        <end position="160"/>
    </location>
</feature>
<dbReference type="GO" id="GO:0000287">
    <property type="term" value="F:magnesium ion binding"/>
    <property type="evidence" value="ECO:0007669"/>
    <property type="project" value="InterPro"/>
</dbReference>
<comment type="similarity">
    <text evidence="1">Belongs to the P-Pant transferase superfamily. Gsp/Sfp/HetI/AcpT family.</text>
</comment>
<organism evidence="4 5">
    <name type="scientific">Pseudoramibacter alactolyticus ATCC 23263</name>
    <dbReference type="NCBI Taxonomy" id="887929"/>
    <lineage>
        <taxon>Bacteria</taxon>
        <taxon>Bacillati</taxon>
        <taxon>Bacillota</taxon>
        <taxon>Clostridia</taxon>
        <taxon>Eubacteriales</taxon>
        <taxon>Eubacteriaceae</taxon>
        <taxon>Pseudoramibacter</taxon>
    </lineage>
</organism>
<dbReference type="GO" id="GO:0008897">
    <property type="term" value="F:holo-[acyl-carrier-protein] synthase activity"/>
    <property type="evidence" value="ECO:0007669"/>
    <property type="project" value="InterPro"/>
</dbReference>
<accession>E6MFW3</accession>
<name>E6MFW3_9FIRM</name>